<feature type="region of interest" description="Disordered" evidence="1">
    <location>
        <begin position="524"/>
        <end position="592"/>
    </location>
</feature>
<feature type="region of interest" description="Disordered" evidence="1">
    <location>
        <begin position="630"/>
        <end position="672"/>
    </location>
</feature>
<feature type="region of interest" description="Disordered" evidence="1">
    <location>
        <begin position="74"/>
        <end position="110"/>
    </location>
</feature>
<evidence type="ECO:0000313" key="2">
    <source>
        <dbReference type="EMBL" id="KAG0296465.1"/>
    </source>
</evidence>
<feature type="compositionally biased region" description="Basic and acidic residues" evidence="1">
    <location>
        <begin position="524"/>
        <end position="534"/>
    </location>
</feature>
<feature type="compositionally biased region" description="Low complexity" evidence="1">
    <location>
        <begin position="75"/>
        <end position="110"/>
    </location>
</feature>
<feature type="region of interest" description="Disordered" evidence="1">
    <location>
        <begin position="752"/>
        <end position="788"/>
    </location>
</feature>
<dbReference type="InterPro" id="IPR014752">
    <property type="entry name" value="Arrestin-like_C"/>
</dbReference>
<organism evidence="2 3">
    <name type="scientific">Linnemannia gamsii</name>
    <dbReference type="NCBI Taxonomy" id="64522"/>
    <lineage>
        <taxon>Eukaryota</taxon>
        <taxon>Fungi</taxon>
        <taxon>Fungi incertae sedis</taxon>
        <taxon>Mucoromycota</taxon>
        <taxon>Mortierellomycotina</taxon>
        <taxon>Mortierellomycetes</taxon>
        <taxon>Mortierellales</taxon>
        <taxon>Mortierellaceae</taxon>
        <taxon>Linnemannia</taxon>
    </lineage>
</organism>
<feature type="region of interest" description="Disordered" evidence="1">
    <location>
        <begin position="213"/>
        <end position="245"/>
    </location>
</feature>
<protein>
    <recommendedName>
        <fullName evidence="4">Arrestin C-terminal-like domain-containing protein</fullName>
    </recommendedName>
</protein>
<dbReference type="EMBL" id="JAAAIM010000057">
    <property type="protein sequence ID" value="KAG0296465.1"/>
    <property type="molecule type" value="Genomic_DNA"/>
</dbReference>
<dbReference type="Gene3D" id="2.60.40.640">
    <property type="match status" value="1"/>
</dbReference>
<gene>
    <name evidence="2" type="ORF">BGZ96_009418</name>
</gene>
<sequence>MSAHPTDVDYPYRENSGTRDGELDERSPSYSDIHHMTNGGGGGVTGDVDEEPPTIQEPPFPVYRAMSTQNVAVISPRSSGSPQQQQQQHVQQIQQRHQRQQNSQQSSQAQTPFLHAPTVYISPSGLHATLELESDTVEIYDRSSDGFQYSLKGSVDLEWIGNMELLLKDAQVDFMGYADTAILRHESGAGTVATETPVHHTHDFIPTPLVLAQHSSSIPPSPTTTTTTTTGGSSDNLDDTNGQSISKHQKTLPIDLTLPGHLPDTTSLGIGKIRYELQVTLEMTWAPGTESTTTEKFILRRPILVHRIVYPSSHLQPRMAMGLDSGGVEIQVKVPRLLHCENTLLAVELYAKPRTRNVRLYKAKVVFEQIETDRYQRSSSAGAAVPRAIVPLVTSANASATSPSLNPTSFPTASQHQQPTGLPAVPRLVTRKIAQPLEVLFEEPTAELQSQNLHLQLVLSPDLCVDVQSSWLQVSHTLRVEIEYTTDEEAYVNSPPVSAPPPPLPLLASETGVDDEGEVVSKVIEDTHVPKPQDETSDDDGGTAGTRPGGLWDQEGDAIEDDDDDDDRLPSENENEHSSDENDGGNINDGRPQYILDEKRAVRAVMDPDVGSGSSTVPDHHHHLLLIEDIDRPPSPPLLPLLPQSPSSSAPPAAEGSIHPQSPAQPSSIHRLSSNLAHPAIGRSSALGVSSSSSTYCLATEEIPVRVVRVVATALVDASTIAQAAGEMEAGLPTYESVMEATGLPAYAEEKLEDDHEDAEASGTVSGVLGGAARRLEGDDAEVERRSS</sequence>
<feature type="region of interest" description="Disordered" evidence="1">
    <location>
        <begin position="489"/>
        <end position="510"/>
    </location>
</feature>
<feature type="compositionally biased region" description="Low complexity" evidence="1">
    <location>
        <begin position="215"/>
        <end position="234"/>
    </location>
</feature>
<feature type="compositionally biased region" description="Basic and acidic residues" evidence="1">
    <location>
        <begin position="1"/>
        <end position="35"/>
    </location>
</feature>
<name>A0ABQ7KEE7_9FUNG</name>
<keyword evidence="3" id="KW-1185">Reference proteome</keyword>
<evidence type="ECO:0000313" key="3">
    <source>
        <dbReference type="Proteomes" id="UP001194696"/>
    </source>
</evidence>
<evidence type="ECO:0008006" key="4">
    <source>
        <dbReference type="Google" id="ProtNLM"/>
    </source>
</evidence>
<proteinExistence type="predicted"/>
<feature type="compositionally biased region" description="Acidic residues" evidence="1">
    <location>
        <begin position="554"/>
        <end position="567"/>
    </location>
</feature>
<accession>A0ABQ7KEE7</accession>
<feature type="compositionally biased region" description="Low complexity" evidence="1">
    <location>
        <begin position="641"/>
        <end position="654"/>
    </location>
</feature>
<evidence type="ECO:0000256" key="1">
    <source>
        <dbReference type="SAM" id="MobiDB-lite"/>
    </source>
</evidence>
<feature type="region of interest" description="Disordered" evidence="1">
    <location>
        <begin position="401"/>
        <end position="421"/>
    </location>
</feature>
<feature type="compositionally biased region" description="Basic and acidic residues" evidence="1">
    <location>
        <begin position="774"/>
        <end position="788"/>
    </location>
</feature>
<comment type="caution">
    <text evidence="2">The sequence shown here is derived from an EMBL/GenBank/DDBJ whole genome shotgun (WGS) entry which is preliminary data.</text>
</comment>
<reference evidence="2 3" key="1">
    <citation type="journal article" date="2020" name="Fungal Divers.">
        <title>Resolving the Mortierellaceae phylogeny through synthesis of multi-gene phylogenetics and phylogenomics.</title>
        <authorList>
            <person name="Vandepol N."/>
            <person name="Liber J."/>
            <person name="Desiro A."/>
            <person name="Na H."/>
            <person name="Kennedy M."/>
            <person name="Barry K."/>
            <person name="Grigoriev I.V."/>
            <person name="Miller A.N."/>
            <person name="O'Donnell K."/>
            <person name="Stajich J.E."/>
            <person name="Bonito G."/>
        </authorList>
    </citation>
    <scope>NUCLEOTIDE SEQUENCE [LARGE SCALE GENOMIC DNA]</scope>
    <source>
        <strain evidence="2 3">AD045</strain>
    </source>
</reference>
<feature type="compositionally biased region" description="Polar residues" evidence="1">
    <location>
        <begin position="659"/>
        <end position="672"/>
    </location>
</feature>
<feature type="compositionally biased region" description="Polar residues" evidence="1">
    <location>
        <begin position="401"/>
        <end position="420"/>
    </location>
</feature>
<feature type="region of interest" description="Disordered" evidence="1">
    <location>
        <begin position="1"/>
        <end position="59"/>
    </location>
</feature>
<dbReference type="Proteomes" id="UP001194696">
    <property type="component" value="Unassembled WGS sequence"/>
</dbReference>
<feature type="compositionally biased region" description="Basic and acidic residues" evidence="1">
    <location>
        <begin position="568"/>
        <end position="580"/>
    </location>
</feature>